<organism evidence="2 3">
    <name type="scientific">Acer yangbiense</name>
    <dbReference type="NCBI Taxonomy" id="1000413"/>
    <lineage>
        <taxon>Eukaryota</taxon>
        <taxon>Viridiplantae</taxon>
        <taxon>Streptophyta</taxon>
        <taxon>Embryophyta</taxon>
        <taxon>Tracheophyta</taxon>
        <taxon>Spermatophyta</taxon>
        <taxon>Magnoliopsida</taxon>
        <taxon>eudicotyledons</taxon>
        <taxon>Gunneridae</taxon>
        <taxon>Pentapetalae</taxon>
        <taxon>rosids</taxon>
        <taxon>malvids</taxon>
        <taxon>Sapindales</taxon>
        <taxon>Sapindaceae</taxon>
        <taxon>Hippocastanoideae</taxon>
        <taxon>Acereae</taxon>
        <taxon>Acer</taxon>
    </lineage>
</organism>
<proteinExistence type="predicted"/>
<sequence length="316" mass="36231">MEESTDNQINIYDGSKSTNPLMDRDDEEGDNDDDDDESSKTTTRNYTSASSSNSVVLVDQEGDDDDDDDQKKSSTMIIGSSSTTGVRPYVRSNVPRLRWTPDLHRRFVQVVERLGGQEKQMYRSKKIDDQGQVIMNSRGNLVGISDFSHNLLHNSILRNIDQRVSSFRYSSWNTGLEALYMNNYKFSMTEQSIIGRSTKEVHATRSYTKWSITEEEKISTTKRKCEALDEDNDDSELDLSLTLGTKLRKQEIRRRLLQGHDHDQEVESNLLLCLSLSSSKREFCSANNTRKLGRFNEEEDEKIINQRLVSTLDLTI</sequence>
<reference evidence="3" key="1">
    <citation type="journal article" date="2019" name="Gigascience">
        <title>De novo genome assembly of the endangered Acer yangbiense, a plant species with extremely small populations endemic to Yunnan Province, China.</title>
        <authorList>
            <person name="Yang J."/>
            <person name="Wariss H.M."/>
            <person name="Tao L."/>
            <person name="Zhang R."/>
            <person name="Yun Q."/>
            <person name="Hollingsworth P."/>
            <person name="Dao Z."/>
            <person name="Luo G."/>
            <person name="Guo H."/>
            <person name="Ma Y."/>
            <person name="Sun W."/>
        </authorList>
    </citation>
    <scope>NUCLEOTIDE SEQUENCE [LARGE SCALE GENOMIC DNA]</scope>
    <source>
        <strain evidence="3">cv. Malutang</strain>
    </source>
</reference>
<feature type="compositionally biased region" description="Polar residues" evidence="1">
    <location>
        <begin position="40"/>
        <end position="55"/>
    </location>
</feature>
<gene>
    <name evidence="2" type="ORF">EZV62_003022</name>
</gene>
<evidence type="ECO:0000313" key="3">
    <source>
        <dbReference type="Proteomes" id="UP000323000"/>
    </source>
</evidence>
<evidence type="ECO:0000256" key="1">
    <source>
        <dbReference type="SAM" id="MobiDB-lite"/>
    </source>
</evidence>
<dbReference type="PANTHER" id="PTHR31314">
    <property type="entry name" value="MYB FAMILY TRANSCRIPTION FACTOR PHL7-LIKE"/>
    <property type="match status" value="1"/>
</dbReference>
<dbReference type="EMBL" id="VAHF01000001">
    <property type="protein sequence ID" value="TXG74443.1"/>
    <property type="molecule type" value="Genomic_DNA"/>
</dbReference>
<dbReference type="Gene3D" id="1.10.10.60">
    <property type="entry name" value="Homeodomain-like"/>
    <property type="match status" value="1"/>
</dbReference>
<feature type="region of interest" description="Disordered" evidence="1">
    <location>
        <begin position="1"/>
        <end position="85"/>
    </location>
</feature>
<evidence type="ECO:0000313" key="2">
    <source>
        <dbReference type="EMBL" id="TXG74443.1"/>
    </source>
</evidence>
<dbReference type="PANTHER" id="PTHR31314:SF168">
    <property type="entry name" value="MYB-LIKE HTH TRANSCRIPTIONAL REGULATOR FAMILY PROTEIN"/>
    <property type="match status" value="1"/>
</dbReference>
<evidence type="ECO:0008006" key="4">
    <source>
        <dbReference type="Google" id="ProtNLM"/>
    </source>
</evidence>
<dbReference type="AlphaFoldDB" id="A0A5C7IZ00"/>
<comment type="caution">
    <text evidence="2">The sequence shown here is derived from an EMBL/GenBank/DDBJ whole genome shotgun (WGS) entry which is preliminary data.</text>
</comment>
<accession>A0A5C7IZ00</accession>
<feature type="compositionally biased region" description="Polar residues" evidence="1">
    <location>
        <begin position="1"/>
        <end position="20"/>
    </location>
</feature>
<keyword evidence="3" id="KW-1185">Reference proteome</keyword>
<dbReference type="Proteomes" id="UP000323000">
    <property type="component" value="Chromosome 1"/>
</dbReference>
<dbReference type="OrthoDB" id="551907at2759"/>
<dbReference type="GO" id="GO:0003700">
    <property type="term" value="F:DNA-binding transcription factor activity"/>
    <property type="evidence" value="ECO:0007669"/>
    <property type="project" value="InterPro"/>
</dbReference>
<protein>
    <recommendedName>
        <fullName evidence="4">Myb-like domain-containing protein</fullName>
    </recommendedName>
</protein>
<name>A0A5C7IZ00_9ROSI</name>
<dbReference type="InterPro" id="IPR046955">
    <property type="entry name" value="PHR1-like"/>
</dbReference>
<feature type="compositionally biased region" description="Low complexity" evidence="1">
    <location>
        <begin position="73"/>
        <end position="85"/>
    </location>
</feature>
<feature type="compositionally biased region" description="Acidic residues" evidence="1">
    <location>
        <begin position="24"/>
        <end position="37"/>
    </location>
</feature>